<keyword evidence="5 6" id="KW-0472">Membrane</keyword>
<dbReference type="SUPFAM" id="SSF161111">
    <property type="entry name" value="Cation efflux protein transmembrane domain-like"/>
    <property type="match status" value="1"/>
</dbReference>
<comment type="subcellular location">
    <subcellularLocation>
        <location evidence="1">Membrane</location>
        <topology evidence="1">Multi-pass membrane protein</topology>
    </subcellularLocation>
</comment>
<dbReference type="PANTHER" id="PTHR43840:SF15">
    <property type="entry name" value="MITOCHONDRIAL METAL TRANSPORTER 1-RELATED"/>
    <property type="match status" value="1"/>
</dbReference>
<reference evidence="9" key="1">
    <citation type="journal article" date="2019" name="Int. J. Syst. Evol. Microbiol.">
        <title>The Global Catalogue of Microorganisms (GCM) 10K type strain sequencing project: providing services to taxonomists for standard genome sequencing and annotation.</title>
        <authorList>
            <consortium name="The Broad Institute Genomics Platform"/>
            <consortium name="The Broad Institute Genome Sequencing Center for Infectious Disease"/>
            <person name="Wu L."/>
            <person name="Ma J."/>
        </authorList>
    </citation>
    <scope>NUCLEOTIDE SEQUENCE [LARGE SCALE GENOMIC DNA]</scope>
    <source>
        <strain evidence="9">CGMCC 1.3685</strain>
    </source>
</reference>
<evidence type="ECO:0000313" key="9">
    <source>
        <dbReference type="Proteomes" id="UP000606115"/>
    </source>
</evidence>
<feature type="transmembrane region" description="Helical" evidence="6">
    <location>
        <begin position="56"/>
        <end position="72"/>
    </location>
</feature>
<dbReference type="InterPro" id="IPR050291">
    <property type="entry name" value="CDF_Transporter"/>
</dbReference>
<dbReference type="Gene3D" id="1.20.1510.10">
    <property type="entry name" value="Cation efflux protein transmembrane domain"/>
    <property type="match status" value="1"/>
</dbReference>
<dbReference type="PANTHER" id="PTHR43840">
    <property type="entry name" value="MITOCHONDRIAL METAL TRANSPORTER 1-RELATED"/>
    <property type="match status" value="1"/>
</dbReference>
<evidence type="ECO:0000256" key="3">
    <source>
        <dbReference type="ARBA" id="ARBA00022692"/>
    </source>
</evidence>
<feature type="transmembrane region" description="Helical" evidence="6">
    <location>
        <begin position="25"/>
        <end position="44"/>
    </location>
</feature>
<dbReference type="InterPro" id="IPR058533">
    <property type="entry name" value="Cation_efflux_TM"/>
</dbReference>
<keyword evidence="9" id="KW-1185">Reference proteome</keyword>
<accession>A0ABQ2DMA7</accession>
<evidence type="ECO:0000256" key="1">
    <source>
        <dbReference type="ARBA" id="ARBA00004141"/>
    </source>
</evidence>
<evidence type="ECO:0000313" key="8">
    <source>
        <dbReference type="EMBL" id="GGJ61199.1"/>
    </source>
</evidence>
<dbReference type="InterPro" id="IPR027469">
    <property type="entry name" value="Cation_efflux_TMD_sf"/>
</dbReference>
<dbReference type="Proteomes" id="UP000606115">
    <property type="component" value="Unassembled WGS sequence"/>
</dbReference>
<organism evidence="8 9">
    <name type="scientific">Glutamicibacter ardleyensis</name>
    <dbReference type="NCBI Taxonomy" id="225894"/>
    <lineage>
        <taxon>Bacteria</taxon>
        <taxon>Bacillati</taxon>
        <taxon>Actinomycetota</taxon>
        <taxon>Actinomycetes</taxon>
        <taxon>Micrococcales</taxon>
        <taxon>Micrococcaceae</taxon>
        <taxon>Glutamicibacter</taxon>
    </lineage>
</organism>
<evidence type="ECO:0000259" key="7">
    <source>
        <dbReference type="Pfam" id="PF01545"/>
    </source>
</evidence>
<dbReference type="GeneID" id="303304352"/>
<dbReference type="Pfam" id="PF01545">
    <property type="entry name" value="Cation_efflux"/>
    <property type="match status" value="1"/>
</dbReference>
<keyword evidence="2" id="KW-0813">Transport</keyword>
<keyword evidence="3 6" id="KW-0812">Transmembrane</keyword>
<evidence type="ECO:0000256" key="5">
    <source>
        <dbReference type="ARBA" id="ARBA00023136"/>
    </source>
</evidence>
<evidence type="ECO:0000256" key="2">
    <source>
        <dbReference type="ARBA" id="ARBA00022448"/>
    </source>
</evidence>
<feature type="domain" description="Cation efflux protein transmembrane" evidence="7">
    <location>
        <begin position="33"/>
        <end position="227"/>
    </location>
</feature>
<feature type="transmembrane region" description="Helical" evidence="6">
    <location>
        <begin position="93"/>
        <end position="115"/>
    </location>
</feature>
<evidence type="ECO:0000256" key="6">
    <source>
        <dbReference type="SAM" id="Phobius"/>
    </source>
</evidence>
<evidence type="ECO:0000256" key="4">
    <source>
        <dbReference type="ARBA" id="ARBA00022989"/>
    </source>
</evidence>
<protein>
    <submittedName>
        <fullName evidence="8">Cobalt transporter</fullName>
    </submittedName>
</protein>
<keyword evidence="4 6" id="KW-1133">Transmembrane helix</keyword>
<proteinExistence type="predicted"/>
<gene>
    <name evidence="8" type="ORF">GCM10007173_19930</name>
</gene>
<name>A0ABQ2DMA7_9MICC</name>
<feature type="transmembrane region" description="Helical" evidence="6">
    <location>
        <begin position="135"/>
        <end position="155"/>
    </location>
</feature>
<dbReference type="RefSeq" id="WP_188685449.1">
    <property type="nucleotide sequence ID" value="NZ_BMKX01000004.1"/>
</dbReference>
<dbReference type="EMBL" id="BMKX01000004">
    <property type="protein sequence ID" value="GGJ61199.1"/>
    <property type="molecule type" value="Genomic_DNA"/>
</dbReference>
<sequence>MKPEAGTHLPEEQQQLMRRATKLEWISIGYAACTITLVALVVGNSQAMRTAWVEDMLSVLPQVAFLTAGIYVRKSRRPTHPYGYHRTMSAGHLVAGVALLAIGALLAYEAISALVKVEHPTIGTMNLFGYTIWQGWLMIAIMTMLAIPAVILGQLKIKTAKPLNNKLLYADASMAKADWQTNVASIVGVGGIAFGLWWLDGVAALVISVGIVRDGWTNTRSATVDLLDRRATSYNGKDPHPLIPELEAQLRSFGWIKDCGIRARELGQVLHVEAFIVPVAVDLTMSQIHEVQAALEDTDWKAYDVVVTPVLELPDFFSQPREVKK</sequence>
<comment type="caution">
    <text evidence="8">The sequence shown here is derived from an EMBL/GenBank/DDBJ whole genome shotgun (WGS) entry which is preliminary data.</text>
</comment>